<feature type="binding site" evidence="11">
    <location>
        <position position="71"/>
    </location>
    <ligand>
        <name>ATP</name>
        <dbReference type="ChEBI" id="CHEBI:30616"/>
    </ligand>
</feature>
<dbReference type="EMBL" id="NXFY01000019">
    <property type="protein sequence ID" value="PHO17333.1"/>
    <property type="molecule type" value="Genomic_DNA"/>
</dbReference>
<feature type="binding site" evidence="11">
    <location>
        <position position="240"/>
    </location>
    <ligand>
        <name>ATP</name>
        <dbReference type="ChEBI" id="CHEBI:30616"/>
    </ligand>
</feature>
<dbReference type="Pfam" id="PF06418">
    <property type="entry name" value="CTP_synth_N"/>
    <property type="match status" value="1"/>
</dbReference>
<evidence type="ECO:0000313" key="16">
    <source>
        <dbReference type="Proteomes" id="UP000221222"/>
    </source>
</evidence>
<feature type="domain" description="Glutamine amidotransferase" evidence="12">
    <location>
        <begin position="300"/>
        <end position="531"/>
    </location>
</feature>
<dbReference type="GO" id="GO:0019856">
    <property type="term" value="P:pyrimidine nucleobase biosynthetic process"/>
    <property type="evidence" value="ECO:0007669"/>
    <property type="project" value="TreeGrafter"/>
</dbReference>
<keyword evidence="5 11" id="KW-0547">Nucleotide-binding</keyword>
<evidence type="ECO:0000313" key="14">
    <source>
        <dbReference type="EMBL" id="AXX93626.1"/>
    </source>
</evidence>
<dbReference type="Proteomes" id="UP000221222">
    <property type="component" value="Unassembled WGS sequence"/>
</dbReference>
<feature type="binding site" evidence="11">
    <location>
        <position position="402"/>
    </location>
    <ligand>
        <name>L-glutamine</name>
        <dbReference type="ChEBI" id="CHEBI:58359"/>
    </ligand>
</feature>
<comment type="activity regulation">
    <text evidence="11">Allosterically activated by GTP, when glutamine is the substrate; GTP has no effect on the reaction when ammonia is the substrate. The allosteric effector GTP functions by stabilizing the protein conformation that binds the tetrahedral intermediate(s) formed during glutamine hydrolysis. Inhibited by the product CTP, via allosteric rather than competitive inhibition.</text>
</comment>
<evidence type="ECO:0000256" key="4">
    <source>
        <dbReference type="ARBA" id="ARBA00022723"/>
    </source>
</evidence>
<keyword evidence="3 11" id="KW-0436">Ligase</keyword>
<dbReference type="PANTHER" id="PTHR11550:SF0">
    <property type="entry name" value="CTP SYNTHASE-RELATED"/>
    <property type="match status" value="1"/>
</dbReference>
<dbReference type="GO" id="GO:0003883">
    <property type="term" value="F:CTP synthase activity"/>
    <property type="evidence" value="ECO:0007669"/>
    <property type="project" value="UniProtKB-UniRule"/>
</dbReference>
<dbReference type="AlphaFoldDB" id="A0A2G1DFT0"/>
<dbReference type="GO" id="GO:0005524">
    <property type="term" value="F:ATP binding"/>
    <property type="evidence" value="ECO:0007669"/>
    <property type="project" value="UniProtKB-KW"/>
</dbReference>
<evidence type="ECO:0000256" key="3">
    <source>
        <dbReference type="ARBA" id="ARBA00022598"/>
    </source>
</evidence>
<sequence length="538" mass="59983">MTKFIFVTGGVLSSLGKGITSASIATILKQSGLKVSMLKIDPYLNVDPGTMSPLEHGEVFVTADGAETDLDIGHYERFIDATLSAKNNFTTGQVYQTVIKREREGGYLGKTIQVIPHVVDEIKSRILNAGEGYDFLIVELGGTVGDIEGLPFMEAIREIRHELPKTNTMNIHVTLIPYIAAAGELKTKPSQHSVQELRRIGITPHMLVCRTEQPLPKELKRKLAMSCDIDYDGVIECGDAASIYQVPLNFIKEGILNPVSNHFNIKLKPNMDKWSTLVKHIILPQNEVNIAFVGKYLDLKESYKSLTEALTHAGAHLNTKININWCDSERIEDVGAYEVIGNSDAILVAGGFGHRGVLGKLEAIKYARENKITYLGICLGMQLSIVEYCRNVLGLEDANSVEFNPDTENPVIYLIDEFIDQNGEKQLRTHESPMGGTMRLGEYPFTPKAGTNLKKAYGNEEIYFERHRHRYEANPKYKELLENAGMIISGESNGLIEAVEIKDHPWFVGVQFHPEFTSHLETPNPIILKFVEQATKNI</sequence>
<dbReference type="CDD" id="cd01746">
    <property type="entry name" value="GATase1_CTP_Synthase"/>
    <property type="match status" value="1"/>
</dbReference>
<evidence type="ECO:0000313" key="17">
    <source>
        <dbReference type="Proteomes" id="UP000262712"/>
    </source>
</evidence>
<accession>A0A2G1DFT0</accession>
<feature type="binding site" evidence="11">
    <location>
        <position position="222"/>
    </location>
    <ligand>
        <name>UTP</name>
        <dbReference type="ChEBI" id="CHEBI:46398"/>
    </ligand>
</feature>
<keyword evidence="6 11" id="KW-0067">ATP-binding</keyword>
<feature type="active site" evidence="11">
    <location>
        <position position="513"/>
    </location>
</feature>
<evidence type="ECO:0000259" key="12">
    <source>
        <dbReference type="Pfam" id="PF00117"/>
    </source>
</evidence>
<comment type="similarity">
    <text evidence="2 11">Belongs to the CTP synthase family.</text>
</comment>
<protein>
    <recommendedName>
        <fullName evidence="11">CTP synthase</fullName>
        <ecNumber evidence="11">6.3.4.2</ecNumber>
    </recommendedName>
    <alternativeName>
        <fullName evidence="11">Cytidine 5'-triphosphate synthase</fullName>
    </alternativeName>
    <alternativeName>
        <fullName evidence="11">Cytidine triphosphate synthetase</fullName>
        <shortName evidence="11">CTP synthetase</shortName>
        <shortName evidence="11">CTPS</shortName>
    </alternativeName>
    <alternativeName>
        <fullName evidence="11">UTP--ammonia ligase</fullName>
    </alternativeName>
</protein>
<evidence type="ECO:0000256" key="11">
    <source>
        <dbReference type="HAMAP-Rule" id="MF_01227"/>
    </source>
</evidence>
<gene>
    <name evidence="11 14" type="primary">pyrG</name>
    <name evidence="14" type="ORF">AMOL_2688</name>
    <name evidence="15" type="ORF">CPU12_10995</name>
</gene>
<dbReference type="KEGG" id="amol:AMOL_2688"/>
<dbReference type="InterPro" id="IPR027417">
    <property type="entry name" value="P-loop_NTPase"/>
</dbReference>
<evidence type="ECO:0000256" key="9">
    <source>
        <dbReference type="ARBA" id="ARBA00022975"/>
    </source>
</evidence>
<evidence type="ECO:0000256" key="5">
    <source>
        <dbReference type="ARBA" id="ARBA00022741"/>
    </source>
</evidence>
<evidence type="ECO:0000259" key="13">
    <source>
        <dbReference type="Pfam" id="PF06418"/>
    </source>
</evidence>
<feature type="binding site" evidence="11">
    <location>
        <begin position="146"/>
        <end position="148"/>
    </location>
    <ligand>
        <name>CTP</name>
        <dbReference type="ChEBI" id="CHEBI:37563"/>
        <note>allosteric inhibitor</note>
    </ligand>
</feature>
<keyword evidence="7 11" id="KW-0460">Magnesium</keyword>
<feature type="active site" evidence="11">
    <location>
        <position position="515"/>
    </location>
</feature>
<feature type="binding site" evidence="11">
    <location>
        <position position="470"/>
    </location>
    <ligand>
        <name>L-glutamine</name>
        <dbReference type="ChEBI" id="CHEBI:58359"/>
    </ligand>
</feature>
<feature type="binding site" evidence="11">
    <location>
        <position position="351"/>
    </location>
    <ligand>
        <name>L-glutamine</name>
        <dbReference type="ChEBI" id="CHEBI:58359"/>
    </ligand>
</feature>
<keyword evidence="9 11" id="KW-0665">Pyrimidine biosynthesis</keyword>
<dbReference type="UniPathway" id="UPA00159">
    <property type="reaction ID" value="UER00277"/>
</dbReference>
<dbReference type="GO" id="GO:0042802">
    <property type="term" value="F:identical protein binding"/>
    <property type="evidence" value="ECO:0007669"/>
    <property type="project" value="TreeGrafter"/>
</dbReference>
<dbReference type="RefSeq" id="WP_099343171.1">
    <property type="nucleotide sequence ID" value="NZ_CP032098.1"/>
</dbReference>
<evidence type="ECO:0000256" key="10">
    <source>
        <dbReference type="ARBA" id="ARBA00047781"/>
    </source>
</evidence>
<feature type="binding site" evidence="11">
    <location>
        <position position="139"/>
    </location>
    <ligand>
        <name>Mg(2+)</name>
        <dbReference type="ChEBI" id="CHEBI:18420"/>
    </ligand>
</feature>
<evidence type="ECO:0000256" key="7">
    <source>
        <dbReference type="ARBA" id="ARBA00022842"/>
    </source>
</evidence>
<dbReference type="EC" id="6.3.4.2" evidence="11"/>
<comment type="subunit">
    <text evidence="11">Homotetramer.</text>
</comment>
<reference evidence="14 17" key="2">
    <citation type="submission" date="2018-08" db="EMBL/GenBank/DDBJ databases">
        <title>Complete genome of the Arcobacter molluscorum type strain LMG 25693.</title>
        <authorList>
            <person name="Miller W.G."/>
            <person name="Yee E."/>
            <person name="Bono J.L."/>
        </authorList>
    </citation>
    <scope>NUCLEOTIDE SEQUENCE [LARGE SCALE GENOMIC DNA]</scope>
    <source>
        <strain evidence="14 17">CECT 7696</strain>
    </source>
</reference>
<dbReference type="InterPro" id="IPR004468">
    <property type="entry name" value="CTP_synthase"/>
</dbReference>
<feature type="binding site" evidence="11">
    <location>
        <position position="13"/>
    </location>
    <ligand>
        <name>UTP</name>
        <dbReference type="ChEBI" id="CHEBI:46398"/>
    </ligand>
</feature>
<feature type="binding site" evidence="11">
    <location>
        <position position="222"/>
    </location>
    <ligand>
        <name>CTP</name>
        <dbReference type="ChEBI" id="CHEBI:37563"/>
        <note>allosteric inhibitor</note>
    </ligand>
</feature>
<dbReference type="NCBIfam" id="NF003792">
    <property type="entry name" value="PRK05380.1"/>
    <property type="match status" value="1"/>
</dbReference>
<dbReference type="Gene3D" id="3.40.50.880">
    <property type="match status" value="1"/>
</dbReference>
<dbReference type="InterPro" id="IPR017926">
    <property type="entry name" value="GATASE"/>
</dbReference>
<comment type="caution">
    <text evidence="11">Lacks conserved residue(s) required for the propagation of feature annotation.</text>
</comment>
<comment type="function">
    <text evidence="11">Catalyzes the ATP-dependent amination of UTP to CTP with either L-glutamine or ammonia as the source of nitrogen. Regulates intracellular CTP levels through interactions with the four ribonucleotide triphosphates.</text>
</comment>
<keyword evidence="16" id="KW-1185">Reference proteome</keyword>
<comment type="pathway">
    <text evidence="1 11">Pyrimidine metabolism; CTP biosynthesis via de novo pathway; CTP from UDP: step 2/2.</text>
</comment>
<dbReference type="InterPro" id="IPR029062">
    <property type="entry name" value="Class_I_gatase-like"/>
</dbReference>
<dbReference type="Proteomes" id="UP000262712">
    <property type="component" value="Chromosome"/>
</dbReference>
<feature type="active site" description="Nucleophile; for glutamine hydrolysis" evidence="11">
    <location>
        <position position="378"/>
    </location>
</feature>
<feature type="binding site" evidence="11">
    <location>
        <position position="13"/>
    </location>
    <ligand>
        <name>CTP</name>
        <dbReference type="ChEBI" id="CHEBI:37563"/>
        <note>allosteric inhibitor</note>
    </ligand>
</feature>
<feature type="binding site" evidence="11">
    <location>
        <position position="71"/>
    </location>
    <ligand>
        <name>Mg(2+)</name>
        <dbReference type="ChEBI" id="CHEBI:18420"/>
    </ligand>
</feature>
<dbReference type="Pfam" id="PF00117">
    <property type="entry name" value="GATase"/>
    <property type="match status" value="1"/>
</dbReference>
<dbReference type="FunFam" id="3.40.50.300:FF:000009">
    <property type="entry name" value="CTP synthase"/>
    <property type="match status" value="1"/>
</dbReference>
<dbReference type="InterPro" id="IPR017456">
    <property type="entry name" value="CTP_synthase_N"/>
</dbReference>
<evidence type="ECO:0000256" key="6">
    <source>
        <dbReference type="ARBA" id="ARBA00022840"/>
    </source>
</evidence>
<keyword evidence="8 11" id="KW-0315">Glutamine amidotransferase</keyword>
<evidence type="ECO:0000313" key="15">
    <source>
        <dbReference type="EMBL" id="PHO17333.1"/>
    </source>
</evidence>
<reference evidence="15 16" key="1">
    <citation type="submission" date="2017-09" db="EMBL/GenBank/DDBJ databases">
        <title>Arcobacter canalis sp. nov., a new species isolated from a water canal contaminated with urban sewage.</title>
        <authorList>
            <person name="Perez-Cataluna A."/>
            <person name="Salas-Masso N."/>
            <person name="Figueras M.J."/>
        </authorList>
    </citation>
    <scope>NUCLEOTIDE SEQUENCE [LARGE SCALE GENOMIC DNA]</scope>
    <source>
        <strain evidence="15 16">F98-3</strain>
    </source>
</reference>
<dbReference type="CDD" id="cd03113">
    <property type="entry name" value="CTPS_N"/>
    <property type="match status" value="1"/>
</dbReference>
<evidence type="ECO:0000256" key="2">
    <source>
        <dbReference type="ARBA" id="ARBA00007533"/>
    </source>
</evidence>
<dbReference type="GO" id="GO:0044210">
    <property type="term" value="P:'de novo' CTP biosynthetic process"/>
    <property type="evidence" value="ECO:0007669"/>
    <property type="project" value="UniProtKB-UniRule"/>
</dbReference>
<proteinExistence type="inferred from homology"/>
<comment type="catalytic activity">
    <reaction evidence="11">
        <text>L-glutamine + H2O = L-glutamate + NH4(+)</text>
        <dbReference type="Rhea" id="RHEA:15889"/>
        <dbReference type="ChEBI" id="CHEBI:15377"/>
        <dbReference type="ChEBI" id="CHEBI:28938"/>
        <dbReference type="ChEBI" id="CHEBI:29985"/>
        <dbReference type="ChEBI" id="CHEBI:58359"/>
    </reaction>
</comment>
<dbReference type="EMBL" id="CP032098">
    <property type="protein sequence ID" value="AXX93626.1"/>
    <property type="molecule type" value="Genomic_DNA"/>
</dbReference>
<dbReference type="HAMAP" id="MF_01227">
    <property type="entry name" value="PyrG"/>
    <property type="match status" value="1"/>
</dbReference>
<dbReference type="GO" id="GO:0005829">
    <property type="term" value="C:cytosol"/>
    <property type="evidence" value="ECO:0007669"/>
    <property type="project" value="TreeGrafter"/>
</dbReference>
<dbReference type="SUPFAM" id="SSF52317">
    <property type="entry name" value="Class I glutamine amidotransferase-like"/>
    <property type="match status" value="1"/>
</dbReference>
<evidence type="ECO:0000256" key="1">
    <source>
        <dbReference type="ARBA" id="ARBA00005171"/>
    </source>
</evidence>
<dbReference type="PANTHER" id="PTHR11550">
    <property type="entry name" value="CTP SYNTHASE"/>
    <property type="match status" value="1"/>
</dbReference>
<dbReference type="InterPro" id="IPR033828">
    <property type="entry name" value="GATase1_CTP_Synthase"/>
</dbReference>
<feature type="binding site" evidence="11">
    <location>
        <begin position="186"/>
        <end position="191"/>
    </location>
    <ligand>
        <name>CTP</name>
        <dbReference type="ChEBI" id="CHEBI:37563"/>
        <note>allosteric inhibitor</note>
    </ligand>
</feature>
<evidence type="ECO:0000256" key="8">
    <source>
        <dbReference type="ARBA" id="ARBA00022962"/>
    </source>
</evidence>
<comment type="catalytic activity">
    <reaction evidence="11">
        <text>UTP + NH4(+) + ATP = CTP + ADP + phosphate + 2 H(+)</text>
        <dbReference type="Rhea" id="RHEA:16597"/>
        <dbReference type="ChEBI" id="CHEBI:15378"/>
        <dbReference type="ChEBI" id="CHEBI:28938"/>
        <dbReference type="ChEBI" id="CHEBI:30616"/>
        <dbReference type="ChEBI" id="CHEBI:37563"/>
        <dbReference type="ChEBI" id="CHEBI:43474"/>
        <dbReference type="ChEBI" id="CHEBI:46398"/>
        <dbReference type="ChEBI" id="CHEBI:456216"/>
    </reaction>
</comment>
<feature type="binding site" evidence="11">
    <location>
        <begin position="379"/>
        <end position="382"/>
    </location>
    <ligand>
        <name>L-glutamine</name>
        <dbReference type="ChEBI" id="CHEBI:58359"/>
    </ligand>
</feature>
<dbReference type="PROSITE" id="PS51273">
    <property type="entry name" value="GATASE_TYPE_1"/>
    <property type="match status" value="1"/>
</dbReference>
<feature type="region of interest" description="Amidoligase domain" evidence="11">
    <location>
        <begin position="1"/>
        <end position="265"/>
    </location>
</feature>
<organism evidence="15 16">
    <name type="scientific">Malaciobacter molluscorum LMG 25693</name>
    <dbReference type="NCBI Taxonomy" id="870501"/>
    <lineage>
        <taxon>Bacteria</taxon>
        <taxon>Pseudomonadati</taxon>
        <taxon>Campylobacterota</taxon>
        <taxon>Epsilonproteobacteria</taxon>
        <taxon>Campylobacterales</taxon>
        <taxon>Arcobacteraceae</taxon>
        <taxon>Malaciobacter</taxon>
    </lineage>
</organism>
<dbReference type="GO" id="GO:0046872">
    <property type="term" value="F:metal ion binding"/>
    <property type="evidence" value="ECO:0007669"/>
    <property type="project" value="UniProtKB-KW"/>
</dbReference>
<feature type="domain" description="CTP synthase N-terminal" evidence="13">
    <location>
        <begin position="3"/>
        <end position="265"/>
    </location>
</feature>
<keyword evidence="4 11" id="KW-0479">Metal-binding</keyword>
<dbReference type="Gene3D" id="3.40.50.300">
    <property type="entry name" value="P-loop containing nucleotide triphosphate hydrolases"/>
    <property type="match status" value="1"/>
</dbReference>
<dbReference type="GO" id="GO:0097268">
    <property type="term" value="C:cytoophidium"/>
    <property type="evidence" value="ECO:0007669"/>
    <property type="project" value="UniProtKB-ARBA"/>
</dbReference>
<dbReference type="NCBIfam" id="TIGR00337">
    <property type="entry name" value="PyrG"/>
    <property type="match status" value="1"/>
</dbReference>
<dbReference type="FunFam" id="3.40.50.880:FF:000002">
    <property type="entry name" value="CTP synthase"/>
    <property type="match status" value="1"/>
</dbReference>
<comment type="catalytic activity">
    <reaction evidence="10 11">
        <text>UTP + L-glutamine + ATP + H2O = CTP + L-glutamate + ADP + phosphate + 2 H(+)</text>
        <dbReference type="Rhea" id="RHEA:26426"/>
        <dbReference type="ChEBI" id="CHEBI:15377"/>
        <dbReference type="ChEBI" id="CHEBI:15378"/>
        <dbReference type="ChEBI" id="CHEBI:29985"/>
        <dbReference type="ChEBI" id="CHEBI:30616"/>
        <dbReference type="ChEBI" id="CHEBI:37563"/>
        <dbReference type="ChEBI" id="CHEBI:43474"/>
        <dbReference type="ChEBI" id="CHEBI:46398"/>
        <dbReference type="ChEBI" id="CHEBI:58359"/>
        <dbReference type="ChEBI" id="CHEBI:456216"/>
        <dbReference type="EC" id="6.3.4.2"/>
    </reaction>
</comment>
<name>A0A2G1DFT0_9BACT</name>
<feature type="binding site" evidence="11">
    <location>
        <begin position="186"/>
        <end position="191"/>
    </location>
    <ligand>
        <name>UTP</name>
        <dbReference type="ChEBI" id="CHEBI:46398"/>
    </ligand>
</feature>
<comment type="miscellaneous">
    <text evidence="11">CTPSs have evolved a hybrid strategy for distinguishing between UTP and CTP. The overlapping regions of the product feedback inhibitory and substrate sites recognize a common feature in both compounds, the triphosphate moiety. To differentiate isosteric substrate and product pyrimidine rings, an additional pocket far from the expected kinase/ligase catalytic site, specifically recognizes the cytosine and ribose portions of the product inhibitor.</text>
</comment>
<dbReference type="SUPFAM" id="SSF52540">
    <property type="entry name" value="P-loop containing nucleoside triphosphate hydrolases"/>
    <property type="match status" value="1"/>
</dbReference>
<feature type="binding site" evidence="11">
    <location>
        <begin position="14"/>
        <end position="19"/>
    </location>
    <ligand>
        <name>ATP</name>
        <dbReference type="ChEBI" id="CHEBI:30616"/>
    </ligand>
</feature>